<protein>
    <submittedName>
        <fullName evidence="2">Nucleotide-diphospho-sugar transferase</fullName>
    </submittedName>
</protein>
<accession>A0A1M6PPG0</accession>
<dbReference type="RefSeq" id="WP_073301645.1">
    <property type="nucleotide sequence ID" value="NZ_FRAW01000001.1"/>
</dbReference>
<reference evidence="3" key="1">
    <citation type="submission" date="2016-11" db="EMBL/GenBank/DDBJ databases">
        <authorList>
            <person name="Varghese N."/>
            <person name="Submissions S."/>
        </authorList>
    </citation>
    <scope>NUCLEOTIDE SEQUENCE [LARGE SCALE GENOMIC DNA]</scope>
    <source>
        <strain evidence="3">UWOS</strain>
    </source>
</reference>
<dbReference type="SUPFAM" id="SSF53448">
    <property type="entry name" value="Nucleotide-diphospho-sugar transferases"/>
    <property type="match status" value="1"/>
</dbReference>
<keyword evidence="2" id="KW-0808">Transferase</keyword>
<name>A0A1M6PPG0_9BACT</name>
<organism evidence="2 3">
    <name type="scientific">Fibrobacter intestinalis</name>
    <dbReference type="NCBI Taxonomy" id="28122"/>
    <lineage>
        <taxon>Bacteria</taxon>
        <taxon>Pseudomonadati</taxon>
        <taxon>Fibrobacterota</taxon>
        <taxon>Fibrobacteria</taxon>
        <taxon>Fibrobacterales</taxon>
        <taxon>Fibrobacteraceae</taxon>
        <taxon>Fibrobacter</taxon>
    </lineage>
</organism>
<feature type="domain" description="Nucleotide-diphospho-sugar transferase" evidence="1">
    <location>
        <begin position="91"/>
        <end position="247"/>
    </location>
</feature>
<gene>
    <name evidence="2" type="ORF">SAMN05720469_10158</name>
</gene>
<proteinExistence type="predicted"/>
<evidence type="ECO:0000313" key="2">
    <source>
        <dbReference type="EMBL" id="SHK09718.1"/>
    </source>
</evidence>
<keyword evidence="3" id="KW-1185">Reference proteome</keyword>
<dbReference type="AlphaFoldDB" id="A0A1M6PPG0"/>
<dbReference type="Gene3D" id="3.90.550.10">
    <property type="entry name" value="Spore Coat Polysaccharide Biosynthesis Protein SpsA, Chain A"/>
    <property type="match status" value="1"/>
</dbReference>
<sequence length="323" mass="37687">MKYLYVLVNSTTGFYTEQTYVSMLSLKHVTPDAFISLLVDDKTANIQDNNFLESIKSLVNEYKVISLPSDMSAIARSRFIKTSMREHIAGDFLFIDSDTIWANPVNEGDFTFDIMGVLDGHVPFSQNTAKEKNIAYFKKMNCFPNSEIYINSGVIYSKDTLFSKKIFNRWHEKWEETSKTGIYVDQPSLNHVLNKENLLKKVLLPGEYNSQIINSWNFFFKAKIIHYFSSLSSKGILFRSPYLLHQSFFWENFKKNANEIQINNIVSAPQTLFENNITIKNSDELLFEQTRTYGFIKDLYIRKMNQKKSRFDLIEKILTFISK</sequence>
<evidence type="ECO:0000313" key="3">
    <source>
        <dbReference type="Proteomes" id="UP000184275"/>
    </source>
</evidence>
<dbReference type="InterPro" id="IPR005069">
    <property type="entry name" value="Nucl-diP-sugar_transferase"/>
</dbReference>
<dbReference type="Proteomes" id="UP000184275">
    <property type="component" value="Unassembled WGS sequence"/>
</dbReference>
<evidence type="ECO:0000259" key="1">
    <source>
        <dbReference type="Pfam" id="PF03407"/>
    </source>
</evidence>
<dbReference type="InterPro" id="IPR029044">
    <property type="entry name" value="Nucleotide-diphossugar_trans"/>
</dbReference>
<dbReference type="Pfam" id="PF03407">
    <property type="entry name" value="Nucleotid_trans"/>
    <property type="match status" value="1"/>
</dbReference>
<dbReference type="GO" id="GO:0016740">
    <property type="term" value="F:transferase activity"/>
    <property type="evidence" value="ECO:0007669"/>
    <property type="project" value="UniProtKB-KW"/>
</dbReference>
<dbReference type="EMBL" id="FRAW01000001">
    <property type="protein sequence ID" value="SHK09718.1"/>
    <property type="molecule type" value="Genomic_DNA"/>
</dbReference>